<accession>A0A5D3CWE7</accession>
<dbReference type="Proteomes" id="UP000321947">
    <property type="component" value="Unassembled WGS sequence"/>
</dbReference>
<organism evidence="2 4">
    <name type="scientific">Cucumis melo var. makuwa</name>
    <name type="common">Oriental melon</name>
    <dbReference type="NCBI Taxonomy" id="1194695"/>
    <lineage>
        <taxon>Eukaryota</taxon>
        <taxon>Viridiplantae</taxon>
        <taxon>Streptophyta</taxon>
        <taxon>Embryophyta</taxon>
        <taxon>Tracheophyta</taxon>
        <taxon>Spermatophyta</taxon>
        <taxon>Magnoliopsida</taxon>
        <taxon>eudicotyledons</taxon>
        <taxon>Gunneridae</taxon>
        <taxon>Pentapetalae</taxon>
        <taxon>rosids</taxon>
        <taxon>fabids</taxon>
        <taxon>Cucurbitales</taxon>
        <taxon>Cucurbitaceae</taxon>
        <taxon>Benincaseae</taxon>
        <taxon>Cucumis</taxon>
    </lineage>
</organism>
<dbReference type="AlphaFoldDB" id="A0A5D3CWE7"/>
<reference evidence="3 4" key="1">
    <citation type="submission" date="2019-08" db="EMBL/GenBank/DDBJ databases">
        <title>Draft genome sequences of two oriental melons (Cucumis melo L. var makuwa).</title>
        <authorList>
            <person name="Kwon S.-Y."/>
        </authorList>
    </citation>
    <scope>NUCLEOTIDE SEQUENCE [LARGE SCALE GENOMIC DNA]</scope>
    <source>
        <strain evidence="4">cv. Chang Bougi</strain>
        <strain evidence="3">cv. SW 3</strain>
        <tissue evidence="2">Leaf</tissue>
    </source>
</reference>
<dbReference type="EMBL" id="SSTE01008830">
    <property type="protein sequence ID" value="KAA0054450.1"/>
    <property type="molecule type" value="Genomic_DNA"/>
</dbReference>
<gene>
    <name evidence="2" type="ORF">E5676_scaffold552G00860</name>
    <name evidence="1" type="ORF">E6C27_scaffold24G002160</name>
</gene>
<evidence type="ECO:0000313" key="1">
    <source>
        <dbReference type="EMBL" id="KAA0054450.1"/>
    </source>
</evidence>
<evidence type="ECO:0000313" key="4">
    <source>
        <dbReference type="Proteomes" id="UP000321947"/>
    </source>
</evidence>
<evidence type="ECO:0000313" key="2">
    <source>
        <dbReference type="EMBL" id="TYK14589.1"/>
    </source>
</evidence>
<sequence>MELDRLEDFAMTWLVASLDTYQLGSMTVSEVANGLGFRVDIHATELGLEENDHTYHRIDTLVYYYVLDHRLYHCSIVSMELVAAAATVDARISATMDEWFHNLQTTLANAFPSNLSPSTPPNTSHALPPELHASVHPPQTMPTIPSVQPSFSSAAYIALHALIHVLPPNFGQPSPLMPSNLYALPSTNLSYHPNDKNPQIHSTFEFGESSLHSNLNVQASSRIAQQQPKGFRQ</sequence>
<name>A0A5D3CWE7_CUCMM</name>
<comment type="caution">
    <text evidence="2">The sequence shown here is derived from an EMBL/GenBank/DDBJ whole genome shotgun (WGS) entry which is preliminary data.</text>
</comment>
<evidence type="ECO:0000313" key="3">
    <source>
        <dbReference type="Proteomes" id="UP000321393"/>
    </source>
</evidence>
<dbReference type="Proteomes" id="UP000321393">
    <property type="component" value="Unassembled WGS sequence"/>
</dbReference>
<protein>
    <submittedName>
        <fullName evidence="2">Kirola-like</fullName>
    </submittedName>
</protein>
<dbReference type="EMBL" id="SSTD01009281">
    <property type="protein sequence ID" value="TYK14589.1"/>
    <property type="molecule type" value="Genomic_DNA"/>
</dbReference>
<proteinExistence type="predicted"/>